<feature type="transmembrane region" description="Helical" evidence="1">
    <location>
        <begin position="42"/>
        <end position="63"/>
    </location>
</feature>
<evidence type="ECO:0000313" key="3">
    <source>
        <dbReference type="Proteomes" id="UP000420707"/>
    </source>
</evidence>
<sequence length="144" mass="16433">MHFIKLYQPLIGTKASFLQSFEGDAMRTNASLFWSKLDDASIVFFILTIVAAIGVVVYYYIPFNNQPGRHYLPKYWWRFLAVSAILGFVITIGIAMGFATPKLNGTLMIELKVALANAVLAVVTYWIFSWGWCKWGKTNAYRYL</sequence>
<keyword evidence="1" id="KW-0812">Transmembrane</keyword>
<feature type="transmembrane region" description="Helical" evidence="1">
    <location>
        <begin position="111"/>
        <end position="133"/>
    </location>
</feature>
<accession>A0AAW9TBP1</accession>
<proteinExistence type="predicted"/>
<dbReference type="EMBL" id="VZCR01000027">
    <property type="protein sequence ID" value="MQN31235.1"/>
    <property type="molecule type" value="Genomic_DNA"/>
</dbReference>
<organism evidence="2 3">
    <name type="scientific">Segatella copri</name>
    <dbReference type="NCBI Taxonomy" id="165179"/>
    <lineage>
        <taxon>Bacteria</taxon>
        <taxon>Pseudomonadati</taxon>
        <taxon>Bacteroidota</taxon>
        <taxon>Bacteroidia</taxon>
        <taxon>Bacteroidales</taxon>
        <taxon>Prevotellaceae</taxon>
        <taxon>Segatella</taxon>
    </lineage>
</organism>
<reference evidence="3" key="1">
    <citation type="submission" date="2019-09" db="EMBL/GenBank/DDBJ databases">
        <title>Distinct polysaccharide growth profiles of human intestinal Prevotella copri isolates.</title>
        <authorList>
            <person name="Fehlner-Peach H."/>
            <person name="Magnabosco C."/>
            <person name="Raghavan V."/>
            <person name="Scher J.U."/>
            <person name="Tett A."/>
            <person name="Cox L.M."/>
            <person name="Gottsegen C."/>
            <person name="Watters A."/>
            <person name="Wiltshire- Gordon J.D."/>
            <person name="Segata N."/>
            <person name="Bonneau R."/>
            <person name="Littman D.R."/>
        </authorList>
    </citation>
    <scope>NUCLEOTIDE SEQUENCE [LARGE SCALE GENOMIC DNA]</scope>
    <source>
        <strain evidence="3">iAP146</strain>
    </source>
</reference>
<dbReference type="RefSeq" id="WP_153084994.1">
    <property type="nucleotide sequence ID" value="NZ_VZAM01000049.1"/>
</dbReference>
<evidence type="ECO:0000256" key="1">
    <source>
        <dbReference type="SAM" id="Phobius"/>
    </source>
</evidence>
<dbReference type="AlphaFoldDB" id="A0AAW9TBP1"/>
<name>A0AAW9TBP1_9BACT</name>
<gene>
    <name evidence="2" type="ORF">F7D90_04560</name>
</gene>
<keyword evidence="1" id="KW-1133">Transmembrane helix</keyword>
<feature type="transmembrane region" description="Helical" evidence="1">
    <location>
        <begin position="75"/>
        <end position="99"/>
    </location>
</feature>
<comment type="caution">
    <text evidence="2">The sequence shown here is derived from an EMBL/GenBank/DDBJ whole genome shotgun (WGS) entry which is preliminary data.</text>
</comment>
<protein>
    <submittedName>
        <fullName evidence="2">Uncharacterized protein</fullName>
    </submittedName>
</protein>
<evidence type="ECO:0000313" key="2">
    <source>
        <dbReference type="EMBL" id="MQN31235.1"/>
    </source>
</evidence>
<keyword evidence="1" id="KW-0472">Membrane</keyword>
<dbReference type="Proteomes" id="UP000420707">
    <property type="component" value="Unassembled WGS sequence"/>
</dbReference>